<sequence length="203" mass="22784">MRKRSIAERPLSVPLGLDPNRLSPTSMFRRQRRVSSIRYGSRLSPVSPLMSPVSPVRTLVTPPLSIIRPRSFTIASSIIGLIVSTETLARTQRELCCRILFRSCTLDRPLDWTIRQHPFCTCLSLEGVFRFIDSDVKRLPLSTAQLMDKKLSGGLRRRRGVGWSVALLEQRGARLGIELRLLAAVRRAASLRSLDTTASGRYA</sequence>
<dbReference type="Proteomes" id="UP000887566">
    <property type="component" value="Unplaced"/>
</dbReference>
<evidence type="ECO:0000313" key="1">
    <source>
        <dbReference type="Proteomes" id="UP000887566"/>
    </source>
</evidence>
<reference evidence="2" key="1">
    <citation type="submission" date="2022-11" db="UniProtKB">
        <authorList>
            <consortium name="WormBaseParasite"/>
        </authorList>
    </citation>
    <scope>IDENTIFICATION</scope>
</reference>
<organism evidence="1 2">
    <name type="scientific">Plectus sambesii</name>
    <dbReference type="NCBI Taxonomy" id="2011161"/>
    <lineage>
        <taxon>Eukaryota</taxon>
        <taxon>Metazoa</taxon>
        <taxon>Ecdysozoa</taxon>
        <taxon>Nematoda</taxon>
        <taxon>Chromadorea</taxon>
        <taxon>Plectida</taxon>
        <taxon>Plectina</taxon>
        <taxon>Plectoidea</taxon>
        <taxon>Plectidae</taxon>
        <taxon>Plectus</taxon>
    </lineage>
</organism>
<dbReference type="AlphaFoldDB" id="A0A914WQY8"/>
<name>A0A914WQY8_9BILA</name>
<accession>A0A914WQY8</accession>
<dbReference type="WBParaSite" id="PSAMB.scaffold459size50392.g6053.t1">
    <property type="protein sequence ID" value="PSAMB.scaffold459size50392.g6053.t1"/>
    <property type="gene ID" value="PSAMB.scaffold459size50392.g6053"/>
</dbReference>
<protein>
    <submittedName>
        <fullName evidence="2">Uncharacterized protein</fullName>
    </submittedName>
</protein>
<keyword evidence="1" id="KW-1185">Reference proteome</keyword>
<evidence type="ECO:0000313" key="2">
    <source>
        <dbReference type="WBParaSite" id="PSAMB.scaffold459size50392.g6053.t1"/>
    </source>
</evidence>
<proteinExistence type="predicted"/>